<comment type="similarity">
    <text evidence="1">Belongs to the FPF1 family.</text>
</comment>
<dbReference type="EMBL" id="LR721783">
    <property type="protein sequence ID" value="VVW33159.1"/>
    <property type="molecule type" value="Genomic_DNA"/>
</dbReference>
<dbReference type="Gramene" id="NC5G0050250.1">
    <property type="protein sequence ID" value="NC5G0050250.1:cds"/>
    <property type="gene ID" value="NC5G0050250"/>
</dbReference>
<dbReference type="PANTHER" id="PTHR33433">
    <property type="entry name" value="FLOWERING-PROMOTING FACTOR 1-LIKE PROTEIN 1"/>
    <property type="match status" value="1"/>
</dbReference>
<evidence type="ECO:0008006" key="3">
    <source>
        <dbReference type="Google" id="ProtNLM"/>
    </source>
</evidence>
<reference evidence="2" key="1">
    <citation type="submission" date="2019-09" db="EMBL/GenBank/DDBJ databases">
        <authorList>
            <person name="Zhang L."/>
        </authorList>
    </citation>
    <scope>NUCLEOTIDE SEQUENCE</scope>
</reference>
<evidence type="ECO:0000313" key="2">
    <source>
        <dbReference type="EMBL" id="VVW33159.1"/>
    </source>
</evidence>
<dbReference type="OMA" id="IRTTHMY"/>
<dbReference type="GO" id="GO:0009909">
    <property type="term" value="P:regulation of flower development"/>
    <property type="evidence" value="ECO:0007669"/>
    <property type="project" value="InterPro"/>
</dbReference>
<protein>
    <recommendedName>
        <fullName evidence="3">Flowering-promoting factor 1-like protein 1</fullName>
    </recommendedName>
</protein>
<gene>
    <name evidence="2" type="ORF">NYM_LOCUS19062</name>
</gene>
<organism evidence="2">
    <name type="scientific">Nymphaea colorata</name>
    <name type="common">pocket water lily</name>
    <dbReference type="NCBI Taxonomy" id="210225"/>
    <lineage>
        <taxon>Eukaryota</taxon>
        <taxon>Viridiplantae</taxon>
        <taxon>Streptophyta</taxon>
        <taxon>Embryophyta</taxon>
        <taxon>Tracheophyta</taxon>
        <taxon>Spermatophyta</taxon>
        <taxon>Magnoliopsida</taxon>
        <taxon>Nymphaeales</taxon>
        <taxon>Nymphaeaceae</taxon>
        <taxon>Nymphaea</taxon>
    </lineage>
</organism>
<evidence type="ECO:0000256" key="1">
    <source>
        <dbReference type="ARBA" id="ARBA00008013"/>
    </source>
</evidence>
<dbReference type="AlphaFoldDB" id="A0A5K1CX22"/>
<accession>A0A5K1CX22</accession>
<name>A0A5K1CX22_9MAGN</name>
<proteinExistence type="inferred from homology"/>
<sequence>MAGVWTFRHGVVRRMACPSSMEAATDDGKEASWSKRRVLVHVATGQVVSSNEQLERYLLGLGWERYYHGGAPAAGRPDLIQFHRSPETADLISVPSDFARFKSTHMFDIVVKNRLHFQVREI</sequence>
<dbReference type="InterPro" id="IPR039274">
    <property type="entry name" value="FPF1"/>
</dbReference>